<evidence type="ECO:0000313" key="6">
    <source>
        <dbReference type="Proteomes" id="UP001432222"/>
    </source>
</evidence>
<organism evidence="5 6">
    <name type="scientific">Kitasatospora purpeofusca</name>
    <dbReference type="NCBI Taxonomy" id="67352"/>
    <lineage>
        <taxon>Bacteria</taxon>
        <taxon>Bacillati</taxon>
        <taxon>Actinomycetota</taxon>
        <taxon>Actinomycetes</taxon>
        <taxon>Kitasatosporales</taxon>
        <taxon>Streptomycetaceae</taxon>
        <taxon>Kitasatospora</taxon>
    </lineage>
</organism>
<keyword evidence="2" id="KW-0378">Hydrolase</keyword>
<proteinExistence type="predicted"/>
<dbReference type="InterPro" id="IPR050964">
    <property type="entry name" value="Striated_Muscle_Regulatory"/>
</dbReference>
<dbReference type="CDD" id="cd00063">
    <property type="entry name" value="FN3"/>
    <property type="match status" value="2"/>
</dbReference>
<keyword evidence="2" id="KW-0326">Glycosidase</keyword>
<dbReference type="InterPro" id="IPR003961">
    <property type="entry name" value="FN3_dom"/>
</dbReference>
<keyword evidence="3" id="KW-0624">Polysaccharide degradation</keyword>
<dbReference type="PROSITE" id="PS50853">
    <property type="entry name" value="FN3"/>
    <property type="match status" value="2"/>
</dbReference>
<dbReference type="InterPro" id="IPR013783">
    <property type="entry name" value="Ig-like_fold"/>
</dbReference>
<dbReference type="Pfam" id="PF00041">
    <property type="entry name" value="fn3"/>
    <property type="match status" value="2"/>
</dbReference>
<dbReference type="SUPFAM" id="SSF49265">
    <property type="entry name" value="Fibronectin type III"/>
    <property type="match status" value="1"/>
</dbReference>
<keyword evidence="1" id="KW-0677">Repeat</keyword>
<feature type="domain" description="Fibronectin type-III" evidence="4">
    <location>
        <begin position="647"/>
        <end position="744"/>
    </location>
</feature>
<keyword evidence="3" id="KW-0119">Carbohydrate metabolism</keyword>
<sequence length="1014" mass="103710">MTQGVHVGFDRNYLSVEVDGVLEAGNRWSPTLKCTPGNPGCPPGTPPTAVPIRMTADDAAHLRQWQQANGLTLDLAFSGGGSEDWKTRTGAATDPLADRLTADQAGHRFLNRTYRGQYLGCVQDTTVTPWRCRTDPAGNTVWVDQAAVQAAVQGNLTWAGQHGLTVNPAELVTPGHSGLTAAPQQPADNPNLGPALNSTGVKWIAADAGRESTQRPVGGALTVPRHSLGLFPDAGTSQEQTDQYNWLRTGAAAGGSGTCGSAGRPDCLTAPLNPATGYAAHIVPTEARSALGRILANDPRPQVLPQSALAEERIGYALLERVLTDYRALHADSAPPVSLPAQEIGVELQRRAAFAKAVADGQVTAYRLGTVITLKAPSGVRTPVTAPASAAQRQPFGPVAFGSPYAGTRSGWVAPGALQTSAVLAYDSPGSPLPPAPSVSTTSYPENAWSPRATGPVTFSFTSTASNLTNYVYAFDTPFVYGTLTTDPSLTLTPSAGWHLLKVAAVDVNGNRSPVTTYRFGVGTARLTAPAGGTTTDGTAVPLAAESQRGQFDVRFQYRPATGGTFGDIPAADVTDGGVPLTEWPVDTLKDAEEVNTGTSPNLTWNASHSLTADGDYQIRAVFEGIDGVPLTTEPVTVTLSRPGVMPGAPPTVTAVARDGAAAVSWTAPASTGASPLTGYTVTTTTASGTVTGTPVTVPAGTLATVVPGLVNGTPYTVTVAANNAQGTGPGRSASVTPAPAGPPGPVGALTVTRGNGQARVTWTAPTTDGGSPLADTTVEIRRSADGTLVASRSAATGQASVTVTQLPWGVPLYARVTARNAAGAAGPAVDSAPFTLAQPLTLTGMGVWRTSDPATGVPMTCVLWQFTGALTDTLSGAIHYQRTAVGGGQPDPTSDWGIDYTAATSYSGADGLYSWCVDTVYLPSPTAGHQWYPVSLTATDGQGTTLTADATALAALTIVDPDGRTAAPVIGPAQAVSKSLTGGPAATGAGSAPAVPAEARIWHLIGLNPVRFA</sequence>
<evidence type="ECO:0000256" key="2">
    <source>
        <dbReference type="ARBA" id="ARBA00023295"/>
    </source>
</evidence>
<dbReference type="PANTHER" id="PTHR13817">
    <property type="entry name" value="TITIN"/>
    <property type="match status" value="1"/>
</dbReference>
<dbReference type="InterPro" id="IPR036116">
    <property type="entry name" value="FN3_sf"/>
</dbReference>
<accession>A0ABZ1U189</accession>
<dbReference type="Proteomes" id="UP001432222">
    <property type="component" value="Chromosome"/>
</dbReference>
<dbReference type="SMART" id="SM00060">
    <property type="entry name" value="FN3"/>
    <property type="match status" value="2"/>
</dbReference>
<dbReference type="RefSeq" id="WP_328955766.1">
    <property type="nucleotide sequence ID" value="NZ_CP108110.1"/>
</dbReference>
<dbReference type="Gene3D" id="2.60.40.10">
    <property type="entry name" value="Immunoglobulins"/>
    <property type="match status" value="2"/>
</dbReference>
<protein>
    <submittedName>
        <fullName evidence="5">Fibronectin type III domain-containing protein</fullName>
    </submittedName>
</protein>
<keyword evidence="6" id="KW-1185">Reference proteome</keyword>
<name>A0ABZ1U189_9ACTN</name>
<reference evidence="5" key="1">
    <citation type="submission" date="2022-10" db="EMBL/GenBank/DDBJ databases">
        <title>The complete genomes of actinobacterial strains from the NBC collection.</title>
        <authorList>
            <person name="Joergensen T.S."/>
            <person name="Alvarez Arevalo M."/>
            <person name="Sterndorff E.B."/>
            <person name="Faurdal D."/>
            <person name="Vuksanovic O."/>
            <person name="Mourched A.-S."/>
            <person name="Charusanti P."/>
            <person name="Shaw S."/>
            <person name="Blin K."/>
            <person name="Weber T."/>
        </authorList>
    </citation>
    <scope>NUCLEOTIDE SEQUENCE</scope>
    <source>
        <strain evidence="5">NBC_00222</strain>
    </source>
</reference>
<evidence type="ECO:0000259" key="4">
    <source>
        <dbReference type="PROSITE" id="PS50853"/>
    </source>
</evidence>
<evidence type="ECO:0000256" key="1">
    <source>
        <dbReference type="ARBA" id="ARBA00022737"/>
    </source>
</evidence>
<gene>
    <name evidence="5" type="ORF">OHA16_19455</name>
</gene>
<evidence type="ECO:0000313" key="5">
    <source>
        <dbReference type="EMBL" id="WUQ84952.1"/>
    </source>
</evidence>
<dbReference type="EMBL" id="CP108110">
    <property type="protein sequence ID" value="WUQ84952.1"/>
    <property type="molecule type" value="Genomic_DNA"/>
</dbReference>
<dbReference type="PANTHER" id="PTHR13817:SF73">
    <property type="entry name" value="FIBRONECTIN TYPE-III DOMAIN-CONTAINING PROTEIN"/>
    <property type="match status" value="1"/>
</dbReference>
<feature type="domain" description="Fibronectin type-III" evidence="4">
    <location>
        <begin position="746"/>
        <end position="840"/>
    </location>
</feature>
<evidence type="ECO:0000256" key="3">
    <source>
        <dbReference type="ARBA" id="ARBA00023326"/>
    </source>
</evidence>